<evidence type="ECO:0000259" key="3">
    <source>
        <dbReference type="Pfam" id="PF21724"/>
    </source>
</evidence>
<accession>A0A1I0D5F1</accession>
<dbReference type="OrthoDB" id="7022789at2"/>
<keyword evidence="2" id="KW-0812">Transmembrane</keyword>
<sequence>MDFLANIPSWDDIERNLDHKFGALNQSIDQGLQSANDGWDGMSRRVSNGVSQAYGYIGGARIDHLQQAMALSYPIVLDDLTRKLASINITEILPVLLKLVREVVMIMGGSVAVGAGIGGAVGSLAFGAGALPGAAVGGSIGLEVGNIILMALGLASIAEYFCQGAAPCAMNLYHGVVTAWHAEDGLKPPGLDPTGGSAAMIQERTERAARQLASGQEQLVLLLLTAIVAFLMGRYSWNAGESVATRSFRLRSEITNKEFAEWLARNEQELLKLQELQPKKPAQLVRPPASPEPQATQSSVQAEAKNLPNGSRTRLPRTRGKWGPDGQGIPGESNWYSQIPAVNEITGGRPIPFSNGRPDFSEWSKGVIEFEPGVLDGSQADFKAVYLKIQEAKGLDSPNAAKQLLRQLSLTPHHLDSETIQLIPSSLHGNIPHIGSASDLRIK</sequence>
<reference evidence="4 5" key="1">
    <citation type="submission" date="2016-10" db="EMBL/GenBank/DDBJ databases">
        <authorList>
            <person name="de Groot N.N."/>
        </authorList>
    </citation>
    <scope>NUCLEOTIDE SEQUENCE [LARGE SCALE GENOMIC DNA]</scope>
    <source>
        <strain evidence="4 5">DSM 11363</strain>
    </source>
</reference>
<dbReference type="InterPro" id="IPR049195">
    <property type="entry name" value="Tre1-like_N"/>
</dbReference>
<evidence type="ECO:0000256" key="1">
    <source>
        <dbReference type="SAM" id="MobiDB-lite"/>
    </source>
</evidence>
<evidence type="ECO:0000313" key="4">
    <source>
        <dbReference type="EMBL" id="SET27452.1"/>
    </source>
</evidence>
<dbReference type="Proteomes" id="UP000182332">
    <property type="component" value="Unassembled WGS sequence"/>
</dbReference>
<feature type="transmembrane region" description="Helical" evidence="2">
    <location>
        <begin position="219"/>
        <end position="237"/>
    </location>
</feature>
<keyword evidence="2" id="KW-1133">Transmembrane helix</keyword>
<dbReference type="AlphaFoldDB" id="A0A1I0D5F1"/>
<feature type="transmembrane region" description="Helical" evidence="2">
    <location>
        <begin position="103"/>
        <end position="128"/>
    </location>
</feature>
<evidence type="ECO:0000256" key="2">
    <source>
        <dbReference type="SAM" id="Phobius"/>
    </source>
</evidence>
<feature type="region of interest" description="Disordered" evidence="1">
    <location>
        <begin position="281"/>
        <end position="333"/>
    </location>
</feature>
<dbReference type="RefSeq" id="WP_074887907.1">
    <property type="nucleotide sequence ID" value="NZ_FOHW01000009.1"/>
</dbReference>
<protein>
    <submittedName>
        <fullName evidence="4">A nuclease of the HNH/ENDO VII superfamily with conserved WHH</fullName>
    </submittedName>
</protein>
<gene>
    <name evidence="4" type="ORF">SAMN05216197_109141</name>
</gene>
<dbReference type="EMBL" id="FOHW01000009">
    <property type="protein sequence ID" value="SET27452.1"/>
    <property type="molecule type" value="Genomic_DNA"/>
</dbReference>
<feature type="transmembrane region" description="Helical" evidence="2">
    <location>
        <begin position="140"/>
        <end position="162"/>
    </location>
</feature>
<name>A0A1I0D5F1_9PSED</name>
<proteinExistence type="predicted"/>
<feature type="domain" description="NAD(+)--protein-arginine ADP-ribosyltransferase Tre1-like N-terminal" evidence="3">
    <location>
        <begin position="66"/>
        <end position="267"/>
    </location>
</feature>
<organism evidence="4 5">
    <name type="scientific">Pseudomonas graminis</name>
    <dbReference type="NCBI Taxonomy" id="158627"/>
    <lineage>
        <taxon>Bacteria</taxon>
        <taxon>Pseudomonadati</taxon>
        <taxon>Pseudomonadota</taxon>
        <taxon>Gammaproteobacteria</taxon>
        <taxon>Pseudomonadales</taxon>
        <taxon>Pseudomonadaceae</taxon>
        <taxon>Pseudomonas</taxon>
    </lineage>
</organism>
<keyword evidence="2" id="KW-0472">Membrane</keyword>
<dbReference type="Pfam" id="PF21724">
    <property type="entry name" value="DUF6861"/>
    <property type="match status" value="1"/>
</dbReference>
<evidence type="ECO:0000313" key="5">
    <source>
        <dbReference type="Proteomes" id="UP000182332"/>
    </source>
</evidence>